<feature type="non-terminal residue" evidence="3">
    <location>
        <position position="1"/>
    </location>
</feature>
<gene>
    <name evidence="3" type="ORF">PGLA2088_LOCUS40623</name>
</gene>
<feature type="compositionally biased region" description="Gly residues" evidence="1">
    <location>
        <begin position="644"/>
        <end position="654"/>
    </location>
</feature>
<evidence type="ECO:0000256" key="1">
    <source>
        <dbReference type="SAM" id="MobiDB-lite"/>
    </source>
</evidence>
<dbReference type="EMBL" id="CAJNNW010033534">
    <property type="protein sequence ID" value="CAE8719390.1"/>
    <property type="molecule type" value="Genomic_DNA"/>
</dbReference>
<feature type="transmembrane region" description="Helical" evidence="2">
    <location>
        <begin position="100"/>
        <end position="126"/>
    </location>
</feature>
<feature type="transmembrane region" description="Helical" evidence="2">
    <location>
        <begin position="64"/>
        <end position="88"/>
    </location>
</feature>
<feature type="compositionally biased region" description="Low complexity" evidence="1">
    <location>
        <begin position="624"/>
        <end position="643"/>
    </location>
</feature>
<feature type="compositionally biased region" description="Basic and acidic residues" evidence="1">
    <location>
        <begin position="414"/>
        <end position="424"/>
    </location>
</feature>
<keyword evidence="2" id="KW-1133">Transmembrane helix</keyword>
<keyword evidence="2" id="KW-0472">Membrane</keyword>
<dbReference type="AlphaFoldDB" id="A0A813L4N0"/>
<feature type="region of interest" description="Disordered" evidence="1">
    <location>
        <begin position="398"/>
        <end position="480"/>
    </location>
</feature>
<accession>A0A813L4N0</accession>
<protein>
    <submittedName>
        <fullName evidence="3">Uncharacterized protein</fullName>
    </submittedName>
</protein>
<name>A0A813L4N0_POLGL</name>
<proteinExistence type="predicted"/>
<comment type="caution">
    <text evidence="3">The sequence shown here is derived from an EMBL/GenBank/DDBJ whole genome shotgun (WGS) entry which is preliminary data.</text>
</comment>
<reference evidence="3" key="1">
    <citation type="submission" date="2021-02" db="EMBL/GenBank/DDBJ databases">
        <authorList>
            <person name="Dougan E. K."/>
            <person name="Rhodes N."/>
            <person name="Thang M."/>
            <person name="Chan C."/>
        </authorList>
    </citation>
    <scope>NUCLEOTIDE SEQUENCE</scope>
</reference>
<evidence type="ECO:0000256" key="2">
    <source>
        <dbReference type="SAM" id="Phobius"/>
    </source>
</evidence>
<feature type="region of interest" description="Disordered" evidence="1">
    <location>
        <begin position="554"/>
        <end position="586"/>
    </location>
</feature>
<evidence type="ECO:0000313" key="3">
    <source>
        <dbReference type="EMBL" id="CAE8719390.1"/>
    </source>
</evidence>
<feature type="compositionally biased region" description="Basic and acidic residues" evidence="1">
    <location>
        <begin position="569"/>
        <end position="579"/>
    </location>
</feature>
<keyword evidence="2" id="KW-0812">Transmembrane</keyword>
<organism evidence="3 4">
    <name type="scientific">Polarella glacialis</name>
    <name type="common">Dinoflagellate</name>
    <dbReference type="NCBI Taxonomy" id="89957"/>
    <lineage>
        <taxon>Eukaryota</taxon>
        <taxon>Sar</taxon>
        <taxon>Alveolata</taxon>
        <taxon>Dinophyceae</taxon>
        <taxon>Suessiales</taxon>
        <taxon>Suessiaceae</taxon>
        <taxon>Polarella</taxon>
    </lineage>
</organism>
<feature type="transmembrane region" description="Helical" evidence="2">
    <location>
        <begin position="138"/>
        <end position="166"/>
    </location>
</feature>
<feature type="region of interest" description="Disordered" evidence="1">
    <location>
        <begin position="611"/>
        <end position="662"/>
    </location>
</feature>
<feature type="transmembrane region" description="Helical" evidence="2">
    <location>
        <begin position="12"/>
        <end position="32"/>
    </location>
</feature>
<sequence length="717" mass="79011">VAQASQSTPVRAVVVAMAVPILAGLLGILIAVPSLRWSASAARPAGPSHDEATWVEMHRLHYQVASSGAVAFFVSEATIGVLAFVTTARFKERFSDRGQLAALACIACSAVGLATGAAGWMVAAGVRGMASPQKGLQWAVACLTWVALVSETLSLVLVPAAFYFLFREMTGLGDILCYRIRFEKNSWQQWWRGRLSSGHWSRWVLYMQDIEGTKGFLEALRAKNLGDGSLFLNFYCSTAPSNLACTRSQTLRSGSDAPTGTHKFMGEDIYLNIPDPMSLVVVDVMFQPTTGARPERVASTMWDPWCTPMLDKCFSNYKLCGGNGQAETLWNPKHLLEPGGLSAKAGTFLELELNLTHDRTSSEPDMGVLKLHATHLGPLKLSRERSDPWTVPHRALIMGDTVPSQNPRQVRRRLPAEVTRENYKTGRYRRTNEEEQEEKIISQLKGQQQHLQDRQPRQRPQQKRQPAAGQTFHSFEEDPGSSFWNTRLGDFFGQAQGLTRLQGEPARVQQPLLRPPSSGSAHSAHHYHEAPHHGFWQGLLSDVLGPPPTIQHSLYGPATSVRPGQHWLPPRDHSDHHLDALTAGGHMGPRQQWQLRQQELQLLQDQEHLQALQHQGQHPSSNARPLSRQQLQRQQQQQHPGSLGSSGAGTGSPGSWGILGNLFGETTRQPMHMAGPLGPEGTQLGMHRAESPTLVGNHVTRARRPLTIDGGLGDWLG</sequence>
<evidence type="ECO:0000313" key="4">
    <source>
        <dbReference type="Proteomes" id="UP000626109"/>
    </source>
</evidence>
<dbReference type="Proteomes" id="UP000626109">
    <property type="component" value="Unassembled WGS sequence"/>
</dbReference>